<dbReference type="InterPro" id="IPR050297">
    <property type="entry name" value="LipidA_mod_glycosyltrf_83"/>
</dbReference>
<reference evidence="10" key="1">
    <citation type="submission" date="2016-10" db="EMBL/GenBank/DDBJ databases">
        <title>Comparative genomics uncovers the prolific and rare metabolic potential of the cyanobacterial genus Moorea.</title>
        <authorList>
            <person name="Leao T."/>
            <person name="Castelao G."/>
            <person name="Korobeynikov A."/>
            <person name="Monroe E.A."/>
            <person name="Podell S."/>
            <person name="Glukhov E."/>
            <person name="Allen E."/>
            <person name="Gerwick W.H."/>
            <person name="Gerwick L."/>
        </authorList>
    </citation>
    <scope>NUCLEOTIDE SEQUENCE [LARGE SCALE GENOMIC DNA]</scope>
    <source>
        <strain evidence="10">JHB</strain>
    </source>
</reference>
<evidence type="ECO:0000256" key="3">
    <source>
        <dbReference type="ARBA" id="ARBA00022676"/>
    </source>
</evidence>
<keyword evidence="5 8" id="KW-0812">Transmembrane</keyword>
<dbReference type="GO" id="GO:0005886">
    <property type="term" value="C:plasma membrane"/>
    <property type="evidence" value="ECO:0007669"/>
    <property type="project" value="UniProtKB-SubCell"/>
</dbReference>
<accession>A0A1D9FX20</accession>
<evidence type="ECO:0000256" key="5">
    <source>
        <dbReference type="ARBA" id="ARBA00022692"/>
    </source>
</evidence>
<feature type="transmembrane region" description="Helical" evidence="8">
    <location>
        <begin position="296"/>
        <end position="316"/>
    </location>
</feature>
<feature type="transmembrane region" description="Helical" evidence="8">
    <location>
        <begin position="21"/>
        <end position="43"/>
    </location>
</feature>
<dbReference type="AlphaFoldDB" id="A0A1D9FX20"/>
<evidence type="ECO:0000313" key="9">
    <source>
        <dbReference type="EMBL" id="AOY79887.2"/>
    </source>
</evidence>
<comment type="subcellular location">
    <subcellularLocation>
        <location evidence="1">Cell membrane</location>
        <topology evidence="1">Multi-pass membrane protein</topology>
    </subcellularLocation>
</comment>
<keyword evidence="3 9" id="KW-0328">Glycosyltransferase</keyword>
<dbReference type="GO" id="GO:0009103">
    <property type="term" value="P:lipopolysaccharide biosynthetic process"/>
    <property type="evidence" value="ECO:0007669"/>
    <property type="project" value="UniProtKB-ARBA"/>
</dbReference>
<name>A0A1D9FX20_MOOP1</name>
<gene>
    <name evidence="9" type="ORF">BJP36_08045</name>
</gene>
<evidence type="ECO:0000256" key="7">
    <source>
        <dbReference type="ARBA" id="ARBA00023136"/>
    </source>
</evidence>
<dbReference type="EC" id="2.4.-.-" evidence="9"/>
<evidence type="ECO:0000256" key="6">
    <source>
        <dbReference type="ARBA" id="ARBA00022989"/>
    </source>
</evidence>
<dbReference type="PANTHER" id="PTHR33908:SF11">
    <property type="entry name" value="MEMBRANE PROTEIN"/>
    <property type="match status" value="1"/>
</dbReference>
<evidence type="ECO:0000256" key="4">
    <source>
        <dbReference type="ARBA" id="ARBA00022679"/>
    </source>
</evidence>
<protein>
    <submittedName>
        <fullName evidence="9">Glycosyltransferase family 39 protein</fullName>
        <ecNumber evidence="9">2.4.-.-</ecNumber>
    </submittedName>
</protein>
<proteinExistence type="predicted"/>
<evidence type="ECO:0000313" key="10">
    <source>
        <dbReference type="Proteomes" id="UP000176944"/>
    </source>
</evidence>
<feature type="transmembrane region" description="Helical" evidence="8">
    <location>
        <begin position="110"/>
        <end position="128"/>
    </location>
</feature>
<dbReference type="PANTHER" id="PTHR33908">
    <property type="entry name" value="MANNOSYLTRANSFERASE YKCB-RELATED"/>
    <property type="match status" value="1"/>
</dbReference>
<feature type="transmembrane region" description="Helical" evidence="8">
    <location>
        <begin position="201"/>
        <end position="222"/>
    </location>
</feature>
<feature type="transmembrane region" description="Helical" evidence="8">
    <location>
        <begin position="87"/>
        <end position="104"/>
    </location>
</feature>
<keyword evidence="7 8" id="KW-0472">Membrane</keyword>
<feature type="transmembrane region" description="Helical" evidence="8">
    <location>
        <begin position="328"/>
        <end position="344"/>
    </location>
</feature>
<dbReference type="Proteomes" id="UP000176944">
    <property type="component" value="Chromosome"/>
</dbReference>
<dbReference type="GO" id="GO:0016763">
    <property type="term" value="F:pentosyltransferase activity"/>
    <property type="evidence" value="ECO:0007669"/>
    <property type="project" value="TreeGrafter"/>
</dbReference>
<keyword evidence="2" id="KW-1003">Cell membrane</keyword>
<evidence type="ECO:0000256" key="8">
    <source>
        <dbReference type="SAM" id="Phobius"/>
    </source>
</evidence>
<feature type="transmembrane region" description="Helical" evidence="8">
    <location>
        <begin position="350"/>
        <end position="371"/>
    </location>
</feature>
<evidence type="ECO:0000256" key="1">
    <source>
        <dbReference type="ARBA" id="ARBA00004651"/>
    </source>
</evidence>
<organism evidence="9 10">
    <name type="scientific">Moorena producens (strain JHB)</name>
    <dbReference type="NCBI Taxonomy" id="1454205"/>
    <lineage>
        <taxon>Bacteria</taxon>
        <taxon>Bacillati</taxon>
        <taxon>Cyanobacteriota</taxon>
        <taxon>Cyanophyceae</taxon>
        <taxon>Coleofasciculales</taxon>
        <taxon>Coleofasciculaceae</taxon>
        <taxon>Moorena</taxon>
    </lineage>
</organism>
<dbReference type="EMBL" id="CP017708">
    <property type="protein sequence ID" value="AOY79887.2"/>
    <property type="molecule type" value="Genomic_DNA"/>
</dbReference>
<feature type="transmembrane region" description="Helical" evidence="8">
    <location>
        <begin position="378"/>
        <end position="398"/>
    </location>
</feature>
<keyword evidence="6 8" id="KW-1133">Transmembrane helix</keyword>
<evidence type="ECO:0000256" key="2">
    <source>
        <dbReference type="ARBA" id="ARBA00022475"/>
    </source>
</evidence>
<feature type="transmembrane region" description="Helical" evidence="8">
    <location>
        <begin position="166"/>
        <end position="189"/>
    </location>
</feature>
<keyword evidence="4 9" id="KW-0808">Transferase</keyword>
<sequence length="410" mass="46113">MKLNTPALGIRANWLQKWMPIGLILLVATGLYLYQLGTESLWYDELFSINKTQSGISLPPKNLTRPFYFMILYIWMQFSASTVWLRGLSVIFGLGSIFLIYLLGRRLAGKPVGLIAAVLLTLSPLFINHAQEVRMYTLIPFLSLGGTLALAHALENPRFAAINWWAVARFLALVTTPVSVTLFVPDLVLIGWQFRNHKRRLFAFGIRLLLIGSCWLPLVAAVNESSTKFLKGWVTQYPKPNIILIVSELTHLTVFWPLRHLLGSGISANDLMKQLNQQSIMDWLVEHVLTSNLVPLLYYMAYTAMAIGLLAIALLSRHPSTKLWSIKVWALLPAGSILLISYVSSSIWKARYLLIVSPYFLILLAAGLMQVWRWQRRVAVLVTLIYAIAVGSGLVHYYTTLYRVAGGAPT</sequence>